<accession>A0A6F8PRD6</accession>
<name>A0A6F8PRD6_9GAMM</name>
<dbReference type="KEGG" id="tzo:THMIRHAT_22960"/>
<dbReference type="Proteomes" id="UP000501466">
    <property type="component" value="Chromosome"/>
</dbReference>
<dbReference type="EMBL" id="AP021888">
    <property type="protein sequence ID" value="BBP44550.1"/>
    <property type="molecule type" value="Genomic_DNA"/>
</dbReference>
<dbReference type="RefSeq" id="WP_173292261.1">
    <property type="nucleotide sequence ID" value="NZ_AP021888.1"/>
</dbReference>
<sequence length="101" mass="11740">MSNVIHISSKSLEQQPTQNTVLSCDEFIQSLPFFVDELTHDSYLGHLLDIEPVYVEHGEDHFCLSQHLFAFMTEFDRITTNRQQYLKSQYATVMQSLEVTP</sequence>
<organism evidence="1 2">
    <name type="scientific">Thiosulfativibrio zosterae</name>
    <dbReference type="NCBI Taxonomy" id="2675053"/>
    <lineage>
        <taxon>Bacteria</taxon>
        <taxon>Pseudomonadati</taxon>
        <taxon>Pseudomonadota</taxon>
        <taxon>Gammaproteobacteria</taxon>
        <taxon>Thiotrichales</taxon>
        <taxon>Piscirickettsiaceae</taxon>
        <taxon>Thiosulfativibrio</taxon>
    </lineage>
</organism>
<proteinExistence type="predicted"/>
<protein>
    <submittedName>
        <fullName evidence="1">Uncharacterized protein</fullName>
    </submittedName>
</protein>
<evidence type="ECO:0000313" key="2">
    <source>
        <dbReference type="Proteomes" id="UP000501466"/>
    </source>
</evidence>
<gene>
    <name evidence="1" type="ORF">THMIRHAT_22960</name>
</gene>
<evidence type="ECO:0000313" key="1">
    <source>
        <dbReference type="EMBL" id="BBP44550.1"/>
    </source>
</evidence>
<reference evidence="2" key="1">
    <citation type="submission" date="2019-11" db="EMBL/GenBank/DDBJ databases">
        <title>Isolation and characterization of two novel species in the genus Thiomicrorhabdus.</title>
        <authorList>
            <person name="Mochizuki J."/>
            <person name="Kojima H."/>
            <person name="Fukui M."/>
        </authorList>
    </citation>
    <scope>NUCLEOTIDE SEQUENCE [LARGE SCALE GENOMIC DNA]</scope>
    <source>
        <strain evidence="2">AkT22</strain>
    </source>
</reference>
<keyword evidence="2" id="KW-1185">Reference proteome</keyword>
<dbReference type="AlphaFoldDB" id="A0A6F8PRD6"/>